<evidence type="ECO:0000313" key="1">
    <source>
        <dbReference type="EMBL" id="KAF1035357.1"/>
    </source>
</evidence>
<comment type="caution">
    <text evidence="1">The sequence shown here is derived from an EMBL/GenBank/DDBJ whole genome shotgun (WGS) entry which is preliminary data.</text>
</comment>
<proteinExistence type="predicted"/>
<accession>A0A7V8JSJ2</accession>
<gene>
    <name evidence="1" type="ORF">GAK35_04210</name>
</gene>
<protein>
    <submittedName>
        <fullName evidence="1">Uncharacterized protein</fullName>
    </submittedName>
</protein>
<dbReference type="EMBL" id="WNDX01000222">
    <property type="protein sequence ID" value="KAF1035357.1"/>
    <property type="molecule type" value="Genomic_DNA"/>
</dbReference>
<dbReference type="AlphaFoldDB" id="A0A7V8JSJ2"/>
<sequence length="463" mass="50071">MLINALSLSGIHPDMDTPPVVPGRAAPHVTPVLAEAGQFMRSSGTQAAGAGATQSAYFAELDGVAYRVKLNPPDRLTNTFHEVLSARLLNDIGLHVNPPSAWVVDEGEIWVASRVIPNARDLGPYLLHAAGEQATRPGKPGREAGEALARYRELDGLKQSLSASDAIRPLLEKYRKGGFDQLTASEHAALQPLRDVARHMLQVQEQILDLLPQGRALRSSLLTAAYAGEVVGEWDFLNDLRFNTMVYQDEAGGIHVQTVDRGVSGPVGFGGELKEKCEERANQPAKISDPYASANAAESFYLPGMFSRRDMDFRKPSPSAGLIGSIPRSASSAFIFKDVIRNEREHLVLQPDTGSKARLAPQGMPEEALQVAWLLKHRADPQMVARSIAAACNECRRHPATRAMLRPEVMGAADARALAALYNARIQAIIARAEEGGALNRWANRNPAQARRILMDGALGGAV</sequence>
<dbReference type="Proteomes" id="UP000462435">
    <property type="component" value="Unassembled WGS sequence"/>
</dbReference>
<reference evidence="2" key="1">
    <citation type="journal article" date="2020" name="MBio">
        <title>Horizontal gene transfer to a defensive symbiont with a reduced genome amongst a multipartite beetle microbiome.</title>
        <authorList>
            <person name="Waterworth S.C."/>
            <person name="Florez L.V."/>
            <person name="Rees E.R."/>
            <person name="Hertweck C."/>
            <person name="Kaltenpoth M."/>
            <person name="Kwan J.C."/>
        </authorList>
    </citation>
    <scope>NUCLEOTIDE SEQUENCE [LARGE SCALE GENOMIC DNA]</scope>
</reference>
<evidence type="ECO:0000313" key="2">
    <source>
        <dbReference type="Proteomes" id="UP000462435"/>
    </source>
</evidence>
<name>A0A7V8JSJ2_9BURK</name>
<organism evidence="1 2">
    <name type="scientific">Herbaspirillum frisingense</name>
    <dbReference type="NCBI Taxonomy" id="92645"/>
    <lineage>
        <taxon>Bacteria</taxon>
        <taxon>Pseudomonadati</taxon>
        <taxon>Pseudomonadota</taxon>
        <taxon>Betaproteobacteria</taxon>
        <taxon>Burkholderiales</taxon>
        <taxon>Oxalobacteraceae</taxon>
        <taxon>Herbaspirillum</taxon>
    </lineage>
</organism>